<dbReference type="eggNOG" id="ENOG502ZUKU">
    <property type="taxonomic scope" value="Bacteria"/>
</dbReference>
<evidence type="ECO:0000313" key="1">
    <source>
        <dbReference type="EMBL" id="ADH68132.1"/>
    </source>
</evidence>
<name>D7AYX0_NOCDD</name>
<sequence>MNVQLSVHGPTSDAEFRSLYRWLRGEAGNLRAAGVTMEHTGGSLDEPDVMGGAFEVVQFVCDFGAQYGALAVAIASWRRAHPARSSFTFERDGVKITLTEAELDDLPTVLRALEELRDADEPEDGE</sequence>
<proteinExistence type="predicted"/>
<dbReference type="RefSeq" id="WP_013153739.1">
    <property type="nucleotide sequence ID" value="NC_014210.1"/>
</dbReference>
<keyword evidence="2" id="KW-1185">Reference proteome</keyword>
<accession>D7AYX0</accession>
<dbReference type="Proteomes" id="UP000002219">
    <property type="component" value="Chromosome 1"/>
</dbReference>
<organism evidence="1 2">
    <name type="scientific">Nocardiopsis dassonvillei (strain ATCC 23218 / DSM 43111 / CIP 107115 / JCM 7437 / KCTC 9190 / NBRC 14626 / NCTC 10488 / NRRL B-5397 / IMRU 509)</name>
    <name type="common">Actinomadura dassonvillei</name>
    <dbReference type="NCBI Taxonomy" id="446468"/>
    <lineage>
        <taxon>Bacteria</taxon>
        <taxon>Bacillati</taxon>
        <taxon>Actinomycetota</taxon>
        <taxon>Actinomycetes</taxon>
        <taxon>Streptosporangiales</taxon>
        <taxon>Nocardiopsidaceae</taxon>
        <taxon>Nocardiopsis</taxon>
    </lineage>
</organism>
<dbReference type="GeneID" id="91485283"/>
<gene>
    <name evidence="1" type="ordered locus">Ndas_2718</name>
</gene>
<dbReference type="Pfam" id="PF19953">
    <property type="entry name" value="EACC1"/>
    <property type="match status" value="1"/>
</dbReference>
<protein>
    <submittedName>
        <fullName evidence="1">Uncharacterized protein</fullName>
    </submittedName>
</protein>
<evidence type="ECO:0000313" key="2">
    <source>
        <dbReference type="Proteomes" id="UP000002219"/>
    </source>
</evidence>
<dbReference type="HOGENOM" id="CLU_142904_1_0_11"/>
<reference evidence="1 2" key="1">
    <citation type="journal article" date="2010" name="Stand. Genomic Sci.">
        <title>Complete genome sequence of Nocardiopsis dassonvillei type strain (IMRU 509).</title>
        <authorList>
            <person name="Sun H."/>
            <person name="Lapidus A."/>
            <person name="Nolan M."/>
            <person name="Lucas S."/>
            <person name="Del Rio T.G."/>
            <person name="Tice H."/>
            <person name="Cheng J.F."/>
            <person name="Tapia R."/>
            <person name="Han C."/>
            <person name="Goodwin L."/>
            <person name="Pitluck S."/>
            <person name="Pagani I."/>
            <person name="Ivanova N."/>
            <person name="Mavromatis K."/>
            <person name="Mikhailova N."/>
            <person name="Pati A."/>
            <person name="Chen A."/>
            <person name="Palaniappan K."/>
            <person name="Land M."/>
            <person name="Hauser L."/>
            <person name="Chang Y.J."/>
            <person name="Jeffries C.D."/>
            <person name="Djao O.D."/>
            <person name="Rohde M."/>
            <person name="Sikorski J."/>
            <person name="Goker M."/>
            <person name="Woyke T."/>
            <person name="Bristow J."/>
            <person name="Eisen J.A."/>
            <person name="Markowitz V."/>
            <person name="Hugenholtz P."/>
            <person name="Kyrpides N.C."/>
            <person name="Klenk H.P."/>
        </authorList>
    </citation>
    <scope>NUCLEOTIDE SEQUENCE [LARGE SCALE GENOMIC DNA]</scope>
    <source>
        <strain evidence="2">ATCC 23218 / DSM 43111 / CIP 107115 / JCM 7437 / KCTC 9190 / NBRC 14626 / NCTC 10488 / NRRL B-5397 / IMRU 509</strain>
    </source>
</reference>
<dbReference type="KEGG" id="nda:Ndas_2718"/>
<dbReference type="AlphaFoldDB" id="D7AYX0"/>
<dbReference type="OrthoDB" id="3626734at2"/>
<dbReference type="EMBL" id="CP002040">
    <property type="protein sequence ID" value="ADH68132.1"/>
    <property type="molecule type" value="Genomic_DNA"/>
</dbReference>
<dbReference type="STRING" id="446468.Ndas_2718"/>
<dbReference type="InterPro" id="IPR045428">
    <property type="entry name" value="EACC1"/>
</dbReference>